<name>A0A1H2GTC1_9BACT</name>
<gene>
    <name evidence="2" type="ORF">SAMN04487931_105364</name>
</gene>
<protein>
    <recommendedName>
        <fullName evidence="1">SiaC family regulatory phosphoprotein domain-containing protein</fullName>
    </recommendedName>
</protein>
<keyword evidence="3" id="KW-1185">Reference proteome</keyword>
<accession>A0A1H2GTC1</accession>
<proteinExistence type="predicted"/>
<sequence>MDTLYIEATKSSPFVKYNIESNTLEITGECYPENAVKFFSPVFEWLNTETKKLDTPVLTVNLNISYFNSSSSKALMNFFDMLEEAYDNGKKIKVNWIYMEENETAEECGEEFQEDLETLPFNLVVLNSGQTI</sequence>
<evidence type="ECO:0000259" key="1">
    <source>
        <dbReference type="Pfam" id="PF09345"/>
    </source>
</evidence>
<organism evidence="2 3">
    <name type="scientific">Desulfobacula phenolica</name>
    <dbReference type="NCBI Taxonomy" id="90732"/>
    <lineage>
        <taxon>Bacteria</taxon>
        <taxon>Pseudomonadati</taxon>
        <taxon>Thermodesulfobacteriota</taxon>
        <taxon>Desulfobacteria</taxon>
        <taxon>Desulfobacterales</taxon>
        <taxon>Desulfobacteraceae</taxon>
        <taxon>Desulfobacula</taxon>
    </lineage>
</organism>
<feature type="domain" description="SiaC family regulatory phosphoprotein" evidence="1">
    <location>
        <begin position="6"/>
        <end position="125"/>
    </location>
</feature>
<reference evidence="3" key="1">
    <citation type="submission" date="2016-10" db="EMBL/GenBank/DDBJ databases">
        <authorList>
            <person name="Varghese N."/>
            <person name="Submissions S."/>
        </authorList>
    </citation>
    <scope>NUCLEOTIDE SEQUENCE [LARGE SCALE GENOMIC DNA]</scope>
    <source>
        <strain evidence="3">DSM 3384</strain>
    </source>
</reference>
<dbReference type="InterPro" id="IPR018530">
    <property type="entry name" value="SiaC"/>
</dbReference>
<dbReference type="AlphaFoldDB" id="A0A1H2GTC1"/>
<dbReference type="RefSeq" id="WP_092233820.1">
    <property type="nucleotide sequence ID" value="NZ_FNLL01000005.1"/>
</dbReference>
<evidence type="ECO:0000313" key="3">
    <source>
        <dbReference type="Proteomes" id="UP000199608"/>
    </source>
</evidence>
<evidence type="ECO:0000313" key="2">
    <source>
        <dbReference type="EMBL" id="SDU22548.1"/>
    </source>
</evidence>
<dbReference type="EMBL" id="FNLL01000005">
    <property type="protein sequence ID" value="SDU22548.1"/>
    <property type="molecule type" value="Genomic_DNA"/>
</dbReference>
<dbReference type="Proteomes" id="UP000199608">
    <property type="component" value="Unassembled WGS sequence"/>
</dbReference>
<dbReference type="Pfam" id="PF09345">
    <property type="entry name" value="SiaC"/>
    <property type="match status" value="1"/>
</dbReference>